<gene>
    <name evidence="1" type="ORF">XAC301_37850</name>
</gene>
<evidence type="ECO:0008006" key="3">
    <source>
        <dbReference type="Google" id="ProtNLM"/>
    </source>
</evidence>
<name>A0ABN7N0V7_9XANT</name>
<reference evidence="1 2" key="1">
    <citation type="submission" date="2021-02" db="EMBL/GenBank/DDBJ databases">
        <authorList>
            <person name="Pothier F. J."/>
        </authorList>
    </citation>
    <scope>NUCLEOTIDE SEQUENCE [LARGE SCALE GENOMIC DNA]</scope>
    <source>
        <strain evidence="1 2">301</strain>
    </source>
</reference>
<evidence type="ECO:0000313" key="1">
    <source>
        <dbReference type="EMBL" id="CAE6838038.1"/>
    </source>
</evidence>
<accession>A0ABN7N0V7</accession>
<dbReference type="Proteomes" id="UP000835287">
    <property type="component" value="Chromosome"/>
</dbReference>
<proteinExistence type="predicted"/>
<keyword evidence="2" id="KW-1185">Reference proteome</keyword>
<sequence>MSTSPKPSGSSPANWRALRGSLWLDYCLSRSGVTPYRFAVDYMADDNADSRLVSKWLSGKASPTRASALRVAGLPDRRRREPAKSLPNSIWLFDAASLLGPEAPTRKRVTALIDERLSKVGASSWRWNFPDEDVPLSYASTRYDVVELEARADIWGLLALVCLMWEAELLHLGTIHAELFKAANRMVANTIKPPWALTYQAAISSLIPEFRGRVLLTYLLLDSSGSERQVGSLGP</sequence>
<protein>
    <recommendedName>
        <fullName evidence="3">Transcriptional regulator</fullName>
    </recommendedName>
</protein>
<organism evidence="1 2">
    <name type="scientific">Xanthomonas arboricola pv. corylina</name>
    <dbReference type="NCBI Taxonomy" id="487821"/>
    <lineage>
        <taxon>Bacteria</taxon>
        <taxon>Pseudomonadati</taxon>
        <taxon>Pseudomonadota</taxon>
        <taxon>Gammaproteobacteria</taxon>
        <taxon>Lysobacterales</taxon>
        <taxon>Lysobacteraceae</taxon>
        <taxon>Xanthomonas</taxon>
    </lineage>
</organism>
<dbReference type="EMBL" id="HG992338">
    <property type="protein sequence ID" value="CAE6838026.1"/>
    <property type="molecule type" value="Genomic_DNA"/>
</dbReference>
<dbReference type="EMBL" id="HG992338">
    <property type="protein sequence ID" value="CAE6838038.1"/>
    <property type="molecule type" value="Genomic_DNA"/>
</dbReference>
<evidence type="ECO:0000313" key="2">
    <source>
        <dbReference type="Proteomes" id="UP000835287"/>
    </source>
</evidence>